<feature type="transmembrane region" description="Helical" evidence="1">
    <location>
        <begin position="29"/>
        <end position="47"/>
    </location>
</feature>
<sequence length="202" mass="23232">MSYMIFMFTAAIIIGIVSGIFGLSTHLMIIVLFILAFMSLGYILYTIQFSKNMDRIHKFLEKNQKQPVYRYAFEVGNGSAESQLEAIDAILKKYKSPVMQATYKMHRALLSKNYILAMQEIQTIANKPLGQYCIATLYALQGDHQQARQIPLKPAWQQAVVEAIIAFNEQSPHYEEKKQQAIDLARGVQRYVNVHFFKDLEK</sequence>
<reference evidence="2 3" key="1">
    <citation type="submission" date="2023-09" db="EMBL/GenBank/DDBJ databases">
        <authorList>
            <person name="Page C.A."/>
            <person name="Perez-Diaz I.M."/>
        </authorList>
    </citation>
    <scope>NUCLEOTIDE SEQUENCE [LARGE SCALE GENOMIC DNA]</scope>
    <source>
        <strain evidence="2 3">Ll15</strain>
    </source>
</reference>
<gene>
    <name evidence="2" type="ORF">R6U77_13660</name>
</gene>
<keyword evidence="3" id="KW-1185">Reference proteome</keyword>
<accession>A0ABZ0RVP5</accession>
<dbReference type="Proteomes" id="UP001322664">
    <property type="component" value="Chromosome"/>
</dbReference>
<organism evidence="2 3">
    <name type="scientific">Lysinibacillus louembei</name>
    <dbReference type="NCBI Taxonomy" id="1470088"/>
    <lineage>
        <taxon>Bacteria</taxon>
        <taxon>Bacillati</taxon>
        <taxon>Bacillota</taxon>
        <taxon>Bacilli</taxon>
        <taxon>Bacillales</taxon>
        <taxon>Bacillaceae</taxon>
        <taxon>Lysinibacillus</taxon>
    </lineage>
</organism>
<keyword evidence="1" id="KW-0472">Membrane</keyword>
<evidence type="ECO:0000313" key="3">
    <source>
        <dbReference type="Proteomes" id="UP001322664"/>
    </source>
</evidence>
<keyword evidence="1" id="KW-0812">Transmembrane</keyword>
<feature type="transmembrane region" description="Helical" evidence="1">
    <location>
        <begin position="5"/>
        <end position="23"/>
    </location>
</feature>
<keyword evidence="1" id="KW-1133">Transmembrane helix</keyword>
<evidence type="ECO:0000256" key="1">
    <source>
        <dbReference type="SAM" id="Phobius"/>
    </source>
</evidence>
<name>A0ABZ0RVP5_9BACI</name>
<proteinExistence type="predicted"/>
<evidence type="ECO:0000313" key="2">
    <source>
        <dbReference type="EMBL" id="WPK10925.1"/>
    </source>
</evidence>
<dbReference type="EMBL" id="CP137624">
    <property type="protein sequence ID" value="WPK10925.1"/>
    <property type="molecule type" value="Genomic_DNA"/>
</dbReference>
<protein>
    <submittedName>
        <fullName evidence="2">Uncharacterized protein</fullName>
    </submittedName>
</protein>
<dbReference type="RefSeq" id="WP_319836051.1">
    <property type="nucleotide sequence ID" value="NZ_CP137624.1"/>
</dbReference>